<feature type="signal peptide" evidence="7">
    <location>
        <begin position="1"/>
        <end position="17"/>
    </location>
</feature>
<proteinExistence type="inferred from homology"/>
<keyword evidence="3" id="KW-0081">Bacteriolytic enzyme</keyword>
<evidence type="ECO:0000256" key="5">
    <source>
        <dbReference type="ARBA" id="ARBA00023200"/>
    </source>
</evidence>
<evidence type="ECO:0000256" key="6">
    <source>
        <dbReference type="ARBA" id="ARBA00023295"/>
    </source>
</evidence>
<dbReference type="PANTHER" id="PTHR38107:SF3">
    <property type="entry name" value="LYSOZYME RRRD-RELATED"/>
    <property type="match status" value="1"/>
</dbReference>
<dbReference type="OrthoDB" id="6499791at2759"/>
<keyword evidence="4" id="KW-0378">Hydrolase</keyword>
<dbReference type="GO" id="GO:0003796">
    <property type="term" value="F:lysozyme activity"/>
    <property type="evidence" value="ECO:0007669"/>
    <property type="project" value="UniProtKB-EC"/>
</dbReference>
<dbReference type="Proteomes" id="UP000759131">
    <property type="component" value="Unassembled WGS sequence"/>
</dbReference>
<dbReference type="GO" id="GO:0042742">
    <property type="term" value="P:defense response to bacterium"/>
    <property type="evidence" value="ECO:0007669"/>
    <property type="project" value="UniProtKB-KW"/>
</dbReference>
<dbReference type="AlphaFoldDB" id="A0A7R9Q1P8"/>
<evidence type="ECO:0000313" key="8">
    <source>
        <dbReference type="EMBL" id="CAD7629044.1"/>
    </source>
</evidence>
<comment type="catalytic activity">
    <reaction evidence="1">
        <text>Hydrolysis of (1-&gt;4)-beta-linkages between N-acetylmuramic acid and N-acetyl-D-glucosamine residues in a peptidoglycan and between N-acetyl-D-glucosamine residues in chitodextrins.</text>
        <dbReference type="EC" id="3.2.1.17"/>
    </reaction>
</comment>
<dbReference type="InterPro" id="IPR051018">
    <property type="entry name" value="Bacteriophage_GH24"/>
</dbReference>
<evidence type="ECO:0008006" key="10">
    <source>
        <dbReference type="Google" id="ProtNLM"/>
    </source>
</evidence>
<protein>
    <recommendedName>
        <fullName evidence="10">Lysozyme</fullName>
    </recommendedName>
</protein>
<dbReference type="PANTHER" id="PTHR38107">
    <property type="match status" value="1"/>
</dbReference>
<dbReference type="InterPro" id="IPR034690">
    <property type="entry name" value="Endolysin_T4_type"/>
</dbReference>
<dbReference type="HAMAP" id="MF_04110">
    <property type="entry name" value="ENDOLYSIN_T4"/>
    <property type="match status" value="1"/>
</dbReference>
<dbReference type="SUPFAM" id="SSF53955">
    <property type="entry name" value="Lysozyme-like"/>
    <property type="match status" value="1"/>
</dbReference>
<dbReference type="InterPro" id="IPR023346">
    <property type="entry name" value="Lysozyme-like_dom_sf"/>
</dbReference>
<dbReference type="GO" id="GO:0009253">
    <property type="term" value="P:peptidoglycan catabolic process"/>
    <property type="evidence" value="ECO:0007669"/>
    <property type="project" value="InterPro"/>
</dbReference>
<dbReference type="EMBL" id="CAJPIZ010006390">
    <property type="protein sequence ID" value="CAG2109474.1"/>
    <property type="molecule type" value="Genomic_DNA"/>
</dbReference>
<keyword evidence="5" id="KW-1035">Host cytoplasm</keyword>
<keyword evidence="6" id="KW-0326">Glycosidase</keyword>
<accession>A0A7R9Q1P8</accession>
<gene>
    <name evidence="8" type="ORF">OSB1V03_LOCUS9461</name>
</gene>
<evidence type="ECO:0000256" key="4">
    <source>
        <dbReference type="ARBA" id="ARBA00022801"/>
    </source>
</evidence>
<evidence type="ECO:0000256" key="3">
    <source>
        <dbReference type="ARBA" id="ARBA00022638"/>
    </source>
</evidence>
<organism evidence="8">
    <name type="scientific">Medioppia subpectinata</name>
    <dbReference type="NCBI Taxonomy" id="1979941"/>
    <lineage>
        <taxon>Eukaryota</taxon>
        <taxon>Metazoa</taxon>
        <taxon>Ecdysozoa</taxon>
        <taxon>Arthropoda</taxon>
        <taxon>Chelicerata</taxon>
        <taxon>Arachnida</taxon>
        <taxon>Acari</taxon>
        <taxon>Acariformes</taxon>
        <taxon>Sarcoptiformes</taxon>
        <taxon>Oribatida</taxon>
        <taxon>Brachypylina</taxon>
        <taxon>Oppioidea</taxon>
        <taxon>Oppiidae</taxon>
        <taxon>Medioppia</taxon>
    </lineage>
</organism>
<evidence type="ECO:0000256" key="1">
    <source>
        <dbReference type="ARBA" id="ARBA00000632"/>
    </source>
</evidence>
<dbReference type="Gene3D" id="1.10.530.40">
    <property type="match status" value="1"/>
</dbReference>
<keyword evidence="2" id="KW-0929">Antimicrobial</keyword>
<feature type="chain" id="PRO_5035593062" description="Lysozyme" evidence="7">
    <location>
        <begin position="18"/>
        <end position="165"/>
    </location>
</feature>
<dbReference type="EMBL" id="OC860965">
    <property type="protein sequence ID" value="CAD7629044.1"/>
    <property type="molecule type" value="Genomic_DNA"/>
</dbReference>
<dbReference type="GO" id="GO:0031640">
    <property type="term" value="P:killing of cells of another organism"/>
    <property type="evidence" value="ECO:0007669"/>
    <property type="project" value="UniProtKB-KW"/>
</dbReference>
<dbReference type="CDD" id="cd00737">
    <property type="entry name" value="lyz_endolysin_autolysin"/>
    <property type="match status" value="1"/>
</dbReference>
<reference evidence="8" key="1">
    <citation type="submission" date="2020-11" db="EMBL/GenBank/DDBJ databases">
        <authorList>
            <person name="Tran Van P."/>
        </authorList>
    </citation>
    <scope>NUCLEOTIDE SEQUENCE</scope>
</reference>
<evidence type="ECO:0000313" key="9">
    <source>
        <dbReference type="Proteomes" id="UP000759131"/>
    </source>
</evidence>
<name>A0A7R9Q1P8_9ACAR</name>
<keyword evidence="9" id="KW-1185">Reference proteome</keyword>
<keyword evidence="7" id="KW-0732">Signal</keyword>
<sequence>MAKQLIVLFALVAIASAGMKIGNGGLDLLKFSEGWRADYYIDQIGLKTIGYGHACVWHNNCNDIGKTPLTQQQGVDLLKKDLVEYENCVNNAVSGLNQNQFDACVDFTFNMGCQAFQTSDILKNIKAKNWQGAANAFSKYNVAAGQVIEGLTVRRANDKKLFLKK</sequence>
<dbReference type="InterPro" id="IPR023347">
    <property type="entry name" value="Lysozyme_dom_sf"/>
</dbReference>
<dbReference type="InterPro" id="IPR033907">
    <property type="entry name" value="Endolysin_autolysin"/>
</dbReference>
<evidence type="ECO:0000256" key="7">
    <source>
        <dbReference type="SAM" id="SignalP"/>
    </source>
</evidence>
<dbReference type="InterPro" id="IPR002196">
    <property type="entry name" value="Glyco_hydro_24"/>
</dbReference>
<dbReference type="GO" id="GO:0016998">
    <property type="term" value="P:cell wall macromolecule catabolic process"/>
    <property type="evidence" value="ECO:0007669"/>
    <property type="project" value="InterPro"/>
</dbReference>
<evidence type="ECO:0000256" key="2">
    <source>
        <dbReference type="ARBA" id="ARBA00022529"/>
    </source>
</evidence>
<dbReference type="Pfam" id="PF00959">
    <property type="entry name" value="Phage_lysozyme"/>
    <property type="match status" value="1"/>
</dbReference>